<dbReference type="SUPFAM" id="SSF56524">
    <property type="entry name" value="Oxidoreductase molybdopterin-binding domain"/>
    <property type="match status" value="1"/>
</dbReference>
<sequence>MAPDDQNPLPNAKLVESKQKWAEDGRLLTGAPVPPEQRLPPGQREVKNWPVLDLGIQPEIATGDWELAIDGLVENPVTWRWADFQAQPQVQEVSDIHCVTAWSRYDNRWEGVSAAHILATVRPKPEARHIVFHSYDSYTTNVRLDVFADSDVLLAHSWEGKPLTTEHGGPVRVIIPKFYFWKSAKWLKRIEFVAEDQPGFWELRGYHNEGNPWTEERYS</sequence>
<feature type="region of interest" description="Disordered" evidence="1">
    <location>
        <begin position="1"/>
        <end position="44"/>
    </location>
</feature>
<organism evidence="3 4">
    <name type="scientific">Aerophototrophica crusticola</name>
    <dbReference type="NCBI Taxonomy" id="1709002"/>
    <lineage>
        <taxon>Bacteria</taxon>
        <taxon>Pseudomonadati</taxon>
        <taxon>Pseudomonadota</taxon>
        <taxon>Alphaproteobacteria</taxon>
        <taxon>Rhodospirillales</taxon>
        <taxon>Rhodospirillaceae</taxon>
        <taxon>Aerophototrophica</taxon>
    </lineage>
</organism>
<feature type="compositionally biased region" description="Basic and acidic residues" evidence="1">
    <location>
        <begin position="15"/>
        <end position="26"/>
    </location>
</feature>
<feature type="domain" description="Oxidoreductase molybdopterin-binding" evidence="2">
    <location>
        <begin position="58"/>
        <end position="201"/>
    </location>
</feature>
<evidence type="ECO:0000259" key="2">
    <source>
        <dbReference type="Pfam" id="PF00174"/>
    </source>
</evidence>
<dbReference type="PANTHER" id="PTHR43032:SF4">
    <property type="entry name" value="OXIDOREDUCTASE MOLYBDOPTERIN-BINDING DOMAIN-CONTAINING PROTEIN"/>
    <property type="match status" value="1"/>
</dbReference>
<dbReference type="GO" id="GO:0016491">
    <property type="term" value="F:oxidoreductase activity"/>
    <property type="evidence" value="ECO:0007669"/>
    <property type="project" value="InterPro"/>
</dbReference>
<dbReference type="InterPro" id="IPR000572">
    <property type="entry name" value="OxRdtase_Mopterin-bd_dom"/>
</dbReference>
<reference evidence="3" key="1">
    <citation type="submission" date="2020-04" db="EMBL/GenBank/DDBJ databases">
        <title>A desert anoxygenic phototrophic bacterium fixes CO2 using RubisCO under aerobic conditions.</title>
        <authorList>
            <person name="Tang K."/>
        </authorList>
    </citation>
    <scope>NUCLEOTIDE SEQUENCE [LARGE SCALE GENOMIC DNA]</scope>
    <source>
        <strain evidence="3">MIMtkB3</strain>
    </source>
</reference>
<dbReference type="Pfam" id="PF00174">
    <property type="entry name" value="Oxidored_molyb"/>
    <property type="match status" value="1"/>
</dbReference>
<dbReference type="InterPro" id="IPR036374">
    <property type="entry name" value="OxRdtase_Mopterin-bd_sf"/>
</dbReference>
<dbReference type="EMBL" id="CP051775">
    <property type="protein sequence ID" value="QJE74420.1"/>
    <property type="molecule type" value="Genomic_DNA"/>
</dbReference>
<proteinExistence type="predicted"/>
<dbReference type="KEGG" id="acru:HHL28_16265"/>
<evidence type="ECO:0000313" key="4">
    <source>
        <dbReference type="Proteomes" id="UP000501891"/>
    </source>
</evidence>
<dbReference type="CDD" id="cd02109">
    <property type="entry name" value="arch_bact_SO_family_Moco"/>
    <property type="match status" value="1"/>
</dbReference>
<dbReference type="Proteomes" id="UP000501891">
    <property type="component" value="Chromosome"/>
</dbReference>
<accession>A0A858RAB0</accession>
<dbReference type="PRINTS" id="PR00407">
    <property type="entry name" value="EUMOPTERIN"/>
</dbReference>
<evidence type="ECO:0000256" key="1">
    <source>
        <dbReference type="SAM" id="MobiDB-lite"/>
    </source>
</evidence>
<keyword evidence="4" id="KW-1185">Reference proteome</keyword>
<protein>
    <submittedName>
        <fullName evidence="3">Sulfite oxidase-like oxidoreductase</fullName>
    </submittedName>
</protein>
<dbReference type="AlphaFoldDB" id="A0A858RAB0"/>
<dbReference type="InterPro" id="IPR008335">
    <property type="entry name" value="Mopterin_OxRdtase_euk"/>
</dbReference>
<dbReference type="Gene3D" id="3.90.420.10">
    <property type="entry name" value="Oxidoreductase, molybdopterin-binding domain"/>
    <property type="match status" value="1"/>
</dbReference>
<name>A0A858RAB0_9PROT</name>
<gene>
    <name evidence="3" type="ORF">HHL28_16265</name>
</gene>
<dbReference type="PANTHER" id="PTHR43032">
    <property type="entry name" value="PROTEIN-METHIONINE-SULFOXIDE REDUCTASE"/>
    <property type="match status" value="1"/>
</dbReference>
<evidence type="ECO:0000313" key="3">
    <source>
        <dbReference type="EMBL" id="QJE74420.1"/>
    </source>
</evidence>